<evidence type="ECO:0000313" key="2">
    <source>
        <dbReference type="EMBL" id="QAY59692.1"/>
    </source>
</evidence>
<dbReference type="AlphaFoldDB" id="A0A4P6EBV0"/>
<feature type="compositionally biased region" description="Polar residues" evidence="1">
    <location>
        <begin position="51"/>
        <end position="61"/>
    </location>
</feature>
<name>A0A4P6EBV0_9MICO</name>
<evidence type="ECO:0000313" key="3">
    <source>
        <dbReference type="Proteomes" id="UP000293995"/>
    </source>
</evidence>
<reference evidence="2 3" key="1">
    <citation type="submission" date="2019-01" db="EMBL/GenBank/DDBJ databases">
        <title>Genome sequencing of strain DFW100M-13.</title>
        <authorList>
            <person name="Heo J."/>
            <person name="Kim S.-J."/>
            <person name="Kim J.-S."/>
            <person name="Hong S.-B."/>
            <person name="Kwon S.-W."/>
        </authorList>
    </citation>
    <scope>NUCLEOTIDE SEQUENCE [LARGE SCALE GENOMIC DNA]</scope>
    <source>
        <strain evidence="2 3">DFW100M-13</strain>
    </source>
</reference>
<dbReference type="EMBL" id="CP035494">
    <property type="protein sequence ID" value="QAY59692.1"/>
    <property type="molecule type" value="Genomic_DNA"/>
</dbReference>
<feature type="region of interest" description="Disordered" evidence="1">
    <location>
        <begin position="1"/>
        <end position="21"/>
    </location>
</feature>
<dbReference type="KEGG" id="mprt:ET475_06585"/>
<gene>
    <name evidence="2" type="ORF">ET475_06585</name>
</gene>
<feature type="compositionally biased region" description="Polar residues" evidence="1">
    <location>
        <begin position="69"/>
        <end position="78"/>
    </location>
</feature>
<sequence>MTPAQAVTASAATSPRVTPLGSTGIELVTGDGIVSVDVTFLVREALGRGVQQLSLEPSSSDAEPRHHAGTSTPDAPTD</sequence>
<feature type="compositionally biased region" description="Polar residues" evidence="1">
    <location>
        <begin position="1"/>
        <end position="16"/>
    </location>
</feature>
<evidence type="ECO:0000256" key="1">
    <source>
        <dbReference type="SAM" id="MobiDB-lite"/>
    </source>
</evidence>
<dbReference type="Proteomes" id="UP000293995">
    <property type="component" value="Chromosome"/>
</dbReference>
<protein>
    <submittedName>
        <fullName evidence="2">Uncharacterized protein</fullName>
    </submittedName>
</protein>
<accession>A0A4P6EBV0</accession>
<dbReference type="RefSeq" id="WP_129387543.1">
    <property type="nucleotide sequence ID" value="NZ_CP035494.1"/>
</dbReference>
<proteinExistence type="predicted"/>
<keyword evidence="3" id="KW-1185">Reference proteome</keyword>
<feature type="region of interest" description="Disordered" evidence="1">
    <location>
        <begin position="51"/>
        <end position="78"/>
    </location>
</feature>
<organism evidence="2 3">
    <name type="scientific">Microbacterium protaetiae</name>
    <dbReference type="NCBI Taxonomy" id="2509458"/>
    <lineage>
        <taxon>Bacteria</taxon>
        <taxon>Bacillati</taxon>
        <taxon>Actinomycetota</taxon>
        <taxon>Actinomycetes</taxon>
        <taxon>Micrococcales</taxon>
        <taxon>Microbacteriaceae</taxon>
        <taxon>Microbacterium</taxon>
    </lineage>
</organism>